<reference evidence="2 3" key="1">
    <citation type="submission" date="2018-05" db="EMBL/GenBank/DDBJ databases">
        <title>Brumimicrobium oceani sp. nov., isolated from coastal sediment.</title>
        <authorList>
            <person name="Kou Y."/>
        </authorList>
    </citation>
    <scope>NUCLEOTIDE SEQUENCE [LARGE SCALE GENOMIC DNA]</scope>
    <source>
        <strain evidence="2 3">C305</strain>
    </source>
</reference>
<comment type="caution">
    <text evidence="2">The sequence shown here is derived from an EMBL/GenBank/DDBJ whole genome shotgun (WGS) entry which is preliminary data.</text>
</comment>
<dbReference type="Pfam" id="PF09345">
    <property type="entry name" value="SiaC"/>
    <property type="match status" value="1"/>
</dbReference>
<evidence type="ECO:0000313" key="3">
    <source>
        <dbReference type="Proteomes" id="UP000245370"/>
    </source>
</evidence>
<organism evidence="2 3">
    <name type="scientific">Brumimicrobium oceani</name>
    <dbReference type="NCBI Taxonomy" id="2100725"/>
    <lineage>
        <taxon>Bacteria</taxon>
        <taxon>Pseudomonadati</taxon>
        <taxon>Bacteroidota</taxon>
        <taxon>Flavobacteriia</taxon>
        <taxon>Flavobacteriales</taxon>
        <taxon>Crocinitomicaceae</taxon>
        <taxon>Brumimicrobium</taxon>
    </lineage>
</organism>
<reference evidence="2 3" key="2">
    <citation type="submission" date="2018-05" db="EMBL/GenBank/DDBJ databases">
        <authorList>
            <person name="Lanie J.A."/>
            <person name="Ng W.-L."/>
            <person name="Kazmierczak K.M."/>
            <person name="Andrzejewski T.M."/>
            <person name="Davidsen T.M."/>
            <person name="Wayne K.J."/>
            <person name="Tettelin H."/>
            <person name="Glass J.I."/>
            <person name="Rusch D."/>
            <person name="Podicherti R."/>
            <person name="Tsui H.-C.T."/>
            <person name="Winkler M.E."/>
        </authorList>
    </citation>
    <scope>NUCLEOTIDE SEQUENCE [LARGE SCALE GENOMIC DNA]</scope>
    <source>
        <strain evidence="2 3">C305</strain>
    </source>
</reference>
<evidence type="ECO:0000259" key="1">
    <source>
        <dbReference type="Pfam" id="PF09345"/>
    </source>
</evidence>
<sequence>MEKFELKASAHTPYIHFNAQSGEMIIQGRSISQPDEDFWAPVLKWFYAYAAAPHKTTHVIFNLEYFNISSSKQILFLLHKLNDLLEEGHDVHVEWRYTEDDLEMKESGFDFSCVVNVPFEFKCVPVEVVPSI</sequence>
<proteinExistence type="predicted"/>
<dbReference type="EMBL" id="QFRJ01000002">
    <property type="protein sequence ID" value="PWH86377.1"/>
    <property type="molecule type" value="Genomic_DNA"/>
</dbReference>
<keyword evidence="3" id="KW-1185">Reference proteome</keyword>
<dbReference type="InterPro" id="IPR018530">
    <property type="entry name" value="SiaC"/>
</dbReference>
<feature type="domain" description="SiaC family regulatory phosphoprotein" evidence="1">
    <location>
        <begin position="7"/>
        <end position="122"/>
    </location>
</feature>
<name>A0A2U2XF46_9FLAO</name>
<dbReference type="OrthoDB" id="1467283at2"/>
<dbReference type="Proteomes" id="UP000245370">
    <property type="component" value="Unassembled WGS sequence"/>
</dbReference>
<dbReference type="AlphaFoldDB" id="A0A2U2XF46"/>
<protein>
    <submittedName>
        <fullName evidence="2">Nuclear pore complex subunit</fullName>
    </submittedName>
</protein>
<accession>A0A2U2XF46</accession>
<gene>
    <name evidence="2" type="ORF">DIT68_03810</name>
</gene>
<evidence type="ECO:0000313" key="2">
    <source>
        <dbReference type="EMBL" id="PWH86377.1"/>
    </source>
</evidence>
<dbReference type="RefSeq" id="WP_109358488.1">
    <property type="nucleotide sequence ID" value="NZ_QFRJ01000002.1"/>
</dbReference>